<feature type="transmembrane region" description="Helical" evidence="6">
    <location>
        <begin position="105"/>
        <end position="124"/>
    </location>
</feature>
<dbReference type="Gene3D" id="1.20.950.20">
    <property type="entry name" value="Transmembrane di-heme cytochromes, Chain C"/>
    <property type="match status" value="1"/>
</dbReference>
<reference evidence="8 9" key="1">
    <citation type="journal article" date="2016" name="Genome Announc.">
        <title>First Complete Genome Sequence of a Subdivision 6 Acidobacterium Strain.</title>
        <authorList>
            <person name="Huang S."/>
            <person name="Vieira S."/>
            <person name="Bunk B."/>
            <person name="Riedel T."/>
            <person name="Sproer C."/>
            <person name="Overmann J."/>
        </authorList>
    </citation>
    <scope>NUCLEOTIDE SEQUENCE [LARGE SCALE GENOMIC DNA]</scope>
    <source>
        <strain evidence="9">DSM 100886 HEG_-6_39</strain>
    </source>
</reference>
<dbReference type="GO" id="GO:0016491">
    <property type="term" value="F:oxidoreductase activity"/>
    <property type="evidence" value="ECO:0007669"/>
    <property type="project" value="UniProtKB-KW"/>
</dbReference>
<organism evidence="8 9">
    <name type="scientific">Luteitalea pratensis</name>
    <dbReference type="NCBI Taxonomy" id="1855912"/>
    <lineage>
        <taxon>Bacteria</taxon>
        <taxon>Pseudomonadati</taxon>
        <taxon>Acidobacteriota</taxon>
        <taxon>Vicinamibacteria</taxon>
        <taxon>Vicinamibacterales</taxon>
        <taxon>Vicinamibacteraceae</taxon>
        <taxon>Luteitalea</taxon>
    </lineage>
</organism>
<dbReference type="SUPFAM" id="SSF103501">
    <property type="entry name" value="Respiratory nitrate reductase 1 gamma chain"/>
    <property type="match status" value="1"/>
</dbReference>
<dbReference type="InterPro" id="IPR009051">
    <property type="entry name" value="Helical_ferredxn"/>
</dbReference>
<dbReference type="Proteomes" id="UP000076079">
    <property type="component" value="Chromosome"/>
</dbReference>
<dbReference type="RefSeq" id="WP_110172746.1">
    <property type="nucleotide sequence ID" value="NZ_CP015136.1"/>
</dbReference>
<dbReference type="PANTHER" id="PTHR43255">
    <property type="entry name" value="IRON-SULFUR-BINDING OXIDOREDUCTASE FADF-RELATED-RELATED"/>
    <property type="match status" value="1"/>
</dbReference>
<evidence type="ECO:0000313" key="9">
    <source>
        <dbReference type="Proteomes" id="UP000076079"/>
    </source>
</evidence>
<dbReference type="PROSITE" id="PS00198">
    <property type="entry name" value="4FE4S_FER_1"/>
    <property type="match status" value="1"/>
</dbReference>
<keyword evidence="3" id="KW-0560">Oxidoreductase</keyword>
<gene>
    <name evidence="8" type="ORF">LuPra_04421</name>
</gene>
<keyword evidence="4" id="KW-0408">Iron</keyword>
<dbReference type="GO" id="GO:0051539">
    <property type="term" value="F:4 iron, 4 sulfur cluster binding"/>
    <property type="evidence" value="ECO:0007669"/>
    <property type="project" value="UniProtKB-KW"/>
</dbReference>
<feature type="transmembrane region" description="Helical" evidence="6">
    <location>
        <begin position="64"/>
        <end position="85"/>
    </location>
</feature>
<dbReference type="SUPFAM" id="SSF46548">
    <property type="entry name" value="alpha-helical ferredoxin"/>
    <property type="match status" value="1"/>
</dbReference>
<name>A0A143PTQ0_LUTPR</name>
<evidence type="ECO:0000256" key="6">
    <source>
        <dbReference type="SAM" id="Phobius"/>
    </source>
</evidence>
<evidence type="ECO:0000313" key="8">
    <source>
        <dbReference type="EMBL" id="AMY11174.1"/>
    </source>
</evidence>
<dbReference type="PROSITE" id="PS51379">
    <property type="entry name" value="4FE4S_FER_2"/>
    <property type="match status" value="2"/>
</dbReference>
<feature type="transmembrane region" description="Helical" evidence="6">
    <location>
        <begin position="144"/>
        <end position="165"/>
    </location>
</feature>
<reference evidence="9" key="2">
    <citation type="submission" date="2016-04" db="EMBL/GenBank/DDBJ databases">
        <title>First Complete Genome Sequence of a Subdivision 6 Acidobacterium.</title>
        <authorList>
            <person name="Huang S."/>
            <person name="Vieira S."/>
            <person name="Bunk B."/>
            <person name="Riedel T."/>
            <person name="Sproeer C."/>
            <person name="Overmann J."/>
        </authorList>
    </citation>
    <scope>NUCLEOTIDE SEQUENCE [LARGE SCALE GENOMIC DNA]</scope>
    <source>
        <strain evidence="9">DSM 100886 HEG_-6_39</strain>
    </source>
</reference>
<dbReference type="STRING" id="1855912.LuPra_04421"/>
<evidence type="ECO:0000256" key="1">
    <source>
        <dbReference type="ARBA" id="ARBA00022485"/>
    </source>
</evidence>
<proteinExistence type="predicted"/>
<dbReference type="InterPro" id="IPR017900">
    <property type="entry name" value="4Fe4S_Fe_S_CS"/>
</dbReference>
<dbReference type="EMBL" id="CP015136">
    <property type="protein sequence ID" value="AMY11174.1"/>
    <property type="molecule type" value="Genomic_DNA"/>
</dbReference>
<dbReference type="PANTHER" id="PTHR43255:SF1">
    <property type="entry name" value="IRON-SULFUR-BINDING OXIDOREDUCTASE FADF-RELATED"/>
    <property type="match status" value="1"/>
</dbReference>
<dbReference type="InterPro" id="IPR036197">
    <property type="entry name" value="NarG-like_sf"/>
</dbReference>
<dbReference type="InterPro" id="IPR017896">
    <property type="entry name" value="4Fe4S_Fe-S-bd"/>
</dbReference>
<dbReference type="Pfam" id="PF13187">
    <property type="entry name" value="Fer4_9"/>
    <property type="match status" value="1"/>
</dbReference>
<feature type="domain" description="4Fe-4S ferredoxin-type" evidence="7">
    <location>
        <begin position="233"/>
        <end position="263"/>
    </location>
</feature>
<evidence type="ECO:0000256" key="3">
    <source>
        <dbReference type="ARBA" id="ARBA00023002"/>
    </source>
</evidence>
<dbReference type="GO" id="GO:0046872">
    <property type="term" value="F:metal ion binding"/>
    <property type="evidence" value="ECO:0007669"/>
    <property type="project" value="UniProtKB-KW"/>
</dbReference>
<dbReference type="GO" id="GO:0005886">
    <property type="term" value="C:plasma membrane"/>
    <property type="evidence" value="ECO:0007669"/>
    <property type="project" value="TreeGrafter"/>
</dbReference>
<keyword evidence="5" id="KW-0411">Iron-sulfur</keyword>
<evidence type="ECO:0000256" key="2">
    <source>
        <dbReference type="ARBA" id="ARBA00022723"/>
    </source>
</evidence>
<dbReference type="AlphaFoldDB" id="A0A143PTQ0"/>
<evidence type="ECO:0000256" key="4">
    <source>
        <dbReference type="ARBA" id="ARBA00023004"/>
    </source>
</evidence>
<dbReference type="OrthoDB" id="9794954at2"/>
<evidence type="ECO:0000256" key="5">
    <source>
        <dbReference type="ARBA" id="ARBA00023014"/>
    </source>
</evidence>
<dbReference type="InterPro" id="IPR051460">
    <property type="entry name" value="HdrC_iron-sulfur_subunit"/>
</dbReference>
<dbReference type="KEGG" id="abac:LuPra_04421"/>
<sequence length="629" mass="68312">MLEMLAFWVVVLASLALFAVQMSTRWRLVLAAPGSFSLDALPRRVERFLVDVVFQGKVIARKPWVGIAHLFVFWGFVAFGGYTLVETLHGLGVVDLTGTIGFRVYMWLLVPFCAAVLGGIVLLAVRRGIVRPRALGTTVSGESILIAGFIAVLMVTFLLDMFVLAGGIGGRVNWWVHMLVIYTFLVLIPNSKHLHLLLSPATVFLKAPVLGTVPNLDFEKEEVGFEAVKDLPKKAVLDAFTCVECGRCMENCPATATGKLLNPKALILQTEAALLAGASDAKLVDVYDPGVLWQCTTCGACEDACPVGIEHTPVIIGARRGLVSNGEAPEYLAPVYNNLERRGNLWGQTSDVRQKFVASAQLETFDPARHEYLLWLGCAGGTEPDFQKSLRSLAEILRAQGKTFGVLSKERCTGDVAKRTGNEYQFQELAAANVGDLQDAGVKKVVTSCPHCLKTLGHDYRQFGFEGKVMHSSVLVEEITRHEQPLRLEEEAVTFHDPCYLGRYAGEHMAPRALLERYGGDVAEPERTKDNPFCCGAGGGLLFEEHEVGTRISQARFEQLQATGANTIVMGCPFCSIMLKGAKASTPDTDAIQMVDLMTWTEGRLRKAGRLAQADAAASGAAPGESAHG</sequence>
<keyword evidence="9" id="KW-1185">Reference proteome</keyword>
<keyword evidence="6" id="KW-0472">Membrane</keyword>
<protein>
    <submittedName>
        <fullName evidence="8">Succinate dehydrogenase/fumarate reductase iron-sulfur subunit</fullName>
    </submittedName>
</protein>
<keyword evidence="1" id="KW-0004">4Fe-4S</keyword>
<evidence type="ECO:0000259" key="7">
    <source>
        <dbReference type="PROSITE" id="PS51379"/>
    </source>
</evidence>
<keyword evidence="6" id="KW-1133">Transmembrane helix</keyword>
<keyword evidence="2" id="KW-0479">Metal-binding</keyword>
<dbReference type="InterPro" id="IPR004017">
    <property type="entry name" value="Cys_rich_dom"/>
</dbReference>
<dbReference type="Gene3D" id="1.10.1060.10">
    <property type="entry name" value="Alpha-helical ferredoxin"/>
    <property type="match status" value="1"/>
</dbReference>
<feature type="domain" description="4Fe-4S ferredoxin-type" evidence="7">
    <location>
        <begin position="282"/>
        <end position="314"/>
    </location>
</feature>
<dbReference type="Pfam" id="PF02754">
    <property type="entry name" value="CCG"/>
    <property type="match status" value="2"/>
</dbReference>
<accession>A0A143PTQ0</accession>
<keyword evidence="6" id="KW-0812">Transmembrane</keyword>